<dbReference type="AlphaFoldDB" id="A0A2A3MDF4"/>
<name>A0A2A3MDF4_9PSED</name>
<protein>
    <submittedName>
        <fullName evidence="1">Uncharacterized protein</fullName>
    </submittedName>
</protein>
<organism evidence="1 2">
    <name type="scientific">Pseudomonas abyssi</name>
    <dbReference type="NCBI Taxonomy" id="170540"/>
    <lineage>
        <taxon>Bacteria</taxon>
        <taxon>Pseudomonadati</taxon>
        <taxon>Pseudomonadota</taxon>
        <taxon>Gammaproteobacteria</taxon>
        <taxon>Pseudomonadales</taxon>
        <taxon>Pseudomonadaceae</taxon>
        <taxon>Pseudomonas</taxon>
    </lineage>
</organism>
<dbReference type="EMBL" id="NTMR01000028">
    <property type="protein sequence ID" value="PBK02870.1"/>
    <property type="molecule type" value="Genomic_DNA"/>
</dbReference>
<evidence type="ECO:0000313" key="1">
    <source>
        <dbReference type="EMBL" id="PBK02870.1"/>
    </source>
</evidence>
<reference evidence="1 2" key="1">
    <citation type="submission" date="2017-09" db="EMBL/GenBank/DDBJ databases">
        <title>Pseudomonas abyssi sp. nov. isolated from Abyssopelagic Water.</title>
        <authorList>
            <person name="Wei Y."/>
        </authorList>
    </citation>
    <scope>NUCLEOTIDE SEQUENCE [LARGE SCALE GENOMIC DNA]</scope>
    <source>
        <strain evidence="1 2">MT5</strain>
    </source>
</reference>
<keyword evidence="2" id="KW-1185">Reference proteome</keyword>
<sequence>MSKIVSLTKFRAQSDEKTAFLGLLRQDIEQNPEQIAPIPVGLLDRMARIREQAEKKRQETELLEG</sequence>
<accession>A0A2A3MDF4</accession>
<dbReference type="RefSeq" id="WP_096006194.1">
    <property type="nucleotide sequence ID" value="NZ_NTMR01000028.1"/>
</dbReference>
<dbReference type="Proteomes" id="UP000242313">
    <property type="component" value="Unassembled WGS sequence"/>
</dbReference>
<gene>
    <name evidence="1" type="ORF">CNQ84_17935</name>
</gene>
<comment type="caution">
    <text evidence="1">The sequence shown here is derived from an EMBL/GenBank/DDBJ whole genome shotgun (WGS) entry which is preliminary data.</text>
</comment>
<proteinExistence type="predicted"/>
<evidence type="ECO:0000313" key="2">
    <source>
        <dbReference type="Proteomes" id="UP000242313"/>
    </source>
</evidence>